<evidence type="ECO:0000313" key="2">
    <source>
        <dbReference type="Proteomes" id="UP000275579"/>
    </source>
</evidence>
<protein>
    <submittedName>
        <fullName evidence="1">Uncharacterized protein</fullName>
    </submittedName>
</protein>
<reference evidence="1 2" key="1">
    <citation type="submission" date="2018-04" db="EMBL/GenBank/DDBJ databases">
        <title>Complete genome sequences of Streptomyces lydicus strain WYEC and characterization of antagonistic properties of biological control agents.</title>
        <authorList>
            <person name="Mariita R.M."/>
            <person name="Sello J.K."/>
        </authorList>
    </citation>
    <scope>NUCLEOTIDE SEQUENCE [LARGE SCALE GENOMIC DNA]</scope>
    <source>
        <strain evidence="1 2">WYEC 108</strain>
    </source>
</reference>
<proteinExistence type="predicted"/>
<evidence type="ECO:0000313" key="1">
    <source>
        <dbReference type="EMBL" id="AZS76418.1"/>
    </source>
</evidence>
<sequence>MQQFKEVEAVTTELREALARAGVVLPSLRPDPVSIAHRYIPPLVELGRCSMEVARQLTDALTEHSRGEHPRSERG</sequence>
<dbReference type="EMBL" id="CP029042">
    <property type="protein sequence ID" value="AZS76418.1"/>
    <property type="molecule type" value="Genomic_DNA"/>
</dbReference>
<accession>A0A3S9YNG3</accession>
<dbReference type="AlphaFoldDB" id="A0A3S9YNG3"/>
<organism evidence="1 2">
    <name type="scientific">Streptomyces lydicus</name>
    <dbReference type="NCBI Taxonomy" id="47763"/>
    <lineage>
        <taxon>Bacteria</taxon>
        <taxon>Bacillati</taxon>
        <taxon>Actinomycetota</taxon>
        <taxon>Actinomycetes</taxon>
        <taxon>Kitasatosporales</taxon>
        <taxon>Streptomycetaceae</taxon>
        <taxon>Streptomyces</taxon>
    </lineage>
</organism>
<gene>
    <name evidence="1" type="ORF">DDE74_13035</name>
</gene>
<dbReference type="Proteomes" id="UP000275579">
    <property type="component" value="Chromosome"/>
</dbReference>
<name>A0A3S9YNG3_9ACTN</name>